<name>A0ABQ5UTW3_9HYPH</name>
<evidence type="ECO:0000313" key="8">
    <source>
        <dbReference type="Proteomes" id="UP001161405"/>
    </source>
</evidence>
<evidence type="ECO:0000259" key="6">
    <source>
        <dbReference type="Pfam" id="PF00590"/>
    </source>
</evidence>
<protein>
    <submittedName>
        <fullName evidence="7">Precorrin-6Y C5,15-methyltransferase (Decarboxylating)</fullName>
    </submittedName>
</protein>
<reference evidence="7" key="1">
    <citation type="journal article" date="2014" name="Int. J. Syst. Evol. Microbiol.">
        <title>Complete genome of a new Firmicutes species belonging to the dominant human colonic microbiota ('Ruminococcus bicirculans') reveals two chromosomes and a selective capacity to utilize plant glucans.</title>
        <authorList>
            <consortium name="NISC Comparative Sequencing Program"/>
            <person name="Wegmann U."/>
            <person name="Louis P."/>
            <person name="Goesmann A."/>
            <person name="Henrissat B."/>
            <person name="Duncan S.H."/>
            <person name="Flint H.J."/>
        </authorList>
    </citation>
    <scope>NUCLEOTIDE SEQUENCE</scope>
    <source>
        <strain evidence="7">NBRC 107169</strain>
    </source>
</reference>
<dbReference type="CDD" id="cd02440">
    <property type="entry name" value="AdoMet_MTases"/>
    <property type="match status" value="1"/>
</dbReference>
<keyword evidence="3" id="KW-0489">Methyltransferase</keyword>
<accession>A0ABQ5UTW3</accession>
<evidence type="ECO:0000256" key="3">
    <source>
        <dbReference type="ARBA" id="ARBA00022603"/>
    </source>
</evidence>
<dbReference type="InterPro" id="IPR035996">
    <property type="entry name" value="4pyrrol_Methylase_sf"/>
</dbReference>
<proteinExistence type="predicted"/>
<gene>
    <name evidence="7" type="ORF">GCM10007879_16560</name>
</gene>
<feature type="domain" description="Tetrapyrrole methylase" evidence="6">
    <location>
        <begin position="6"/>
        <end position="188"/>
    </location>
</feature>
<comment type="pathway">
    <text evidence="1">Cofactor biosynthesis; adenosylcobalamin biosynthesis.</text>
</comment>
<dbReference type="CDD" id="cd11644">
    <property type="entry name" value="Precorrin-6Y-MT"/>
    <property type="match status" value="1"/>
</dbReference>
<dbReference type="InterPro" id="IPR014008">
    <property type="entry name" value="Cbl_synth_MTase_CbiT"/>
</dbReference>
<dbReference type="EMBL" id="BSNI01000002">
    <property type="protein sequence ID" value="GLQ17407.1"/>
    <property type="molecule type" value="Genomic_DNA"/>
</dbReference>
<organism evidence="7 8">
    <name type="scientific">Maritalea porphyrae</name>
    <dbReference type="NCBI Taxonomy" id="880732"/>
    <lineage>
        <taxon>Bacteria</taxon>
        <taxon>Pseudomonadati</taxon>
        <taxon>Pseudomonadota</taxon>
        <taxon>Alphaproteobacteria</taxon>
        <taxon>Hyphomicrobiales</taxon>
        <taxon>Devosiaceae</taxon>
        <taxon>Maritalea</taxon>
    </lineage>
</organism>
<dbReference type="PANTHER" id="PTHR43182">
    <property type="entry name" value="COBALT-PRECORRIN-6B C(15)-METHYLTRANSFERASE (DECARBOXYLATING)"/>
    <property type="match status" value="1"/>
</dbReference>
<keyword evidence="2" id="KW-0169">Cobalamin biosynthesis</keyword>
<evidence type="ECO:0000256" key="1">
    <source>
        <dbReference type="ARBA" id="ARBA00004953"/>
    </source>
</evidence>
<dbReference type="Gene3D" id="3.40.1010.10">
    <property type="entry name" value="Cobalt-precorrin-4 Transmethylase, Domain 1"/>
    <property type="match status" value="1"/>
</dbReference>
<dbReference type="Gene3D" id="3.40.50.150">
    <property type="entry name" value="Vaccinia Virus protein VP39"/>
    <property type="match status" value="1"/>
</dbReference>
<dbReference type="InterPro" id="IPR029063">
    <property type="entry name" value="SAM-dependent_MTases_sf"/>
</dbReference>
<dbReference type="PANTHER" id="PTHR43182:SF1">
    <property type="entry name" value="COBALT-PRECORRIN-7 C(5)-METHYLTRANSFERASE"/>
    <property type="match status" value="1"/>
</dbReference>
<dbReference type="InterPro" id="IPR014777">
    <property type="entry name" value="4pyrrole_Mease_sub1"/>
</dbReference>
<dbReference type="SUPFAM" id="SSF53335">
    <property type="entry name" value="S-adenosyl-L-methionine-dependent methyltransferases"/>
    <property type="match status" value="1"/>
</dbReference>
<keyword evidence="5" id="KW-0949">S-adenosyl-L-methionine</keyword>
<dbReference type="Proteomes" id="UP001161405">
    <property type="component" value="Unassembled WGS sequence"/>
</dbReference>
<dbReference type="InterPro" id="IPR050714">
    <property type="entry name" value="Cobalamin_biosynth_MTase"/>
</dbReference>
<dbReference type="PIRSF" id="PIRSF036428">
    <property type="entry name" value="CobL"/>
    <property type="match status" value="1"/>
</dbReference>
<keyword evidence="8" id="KW-1185">Reference proteome</keyword>
<evidence type="ECO:0000256" key="2">
    <source>
        <dbReference type="ARBA" id="ARBA00022573"/>
    </source>
</evidence>
<sequence length="407" mass="43723">MTEPWLHVIGVTARGVQSLAPEQRLLLDQAKVIIGPPRSLPKVRELDDRLVTWQSPLSAMIEQILSYRGTPTVILATGDPTWFGIGATLTAHIAEHEFEIHPAPSAFSLAAARMKWPLQNVKCISVHGRPVEILHSHIVPGQRILALTSDATTVADIAKILTNRGYGESQVTVLNAMGGETESQVAFKAKDHTNKGVGNLNTVAIDCVADERAPVLPPLPGLPDGAFVHDGQLTKREVRAATLAKLAPLPSQHLWDVGAGCGSIAIEWMRAAPRATATCFERMSARIEMIEKNRKALGAPGLKIVAGQAPQSFDALPSPDAIFIGGDVGNQELFDACWEALKPGGRLVANAVTLDGETALVARLEKHGGDLARIEVSHLDTVGSHKTLRPRMAVTQWNVTKPIEGDR</sequence>
<dbReference type="NCBIfam" id="TIGR02467">
    <property type="entry name" value="CbiE"/>
    <property type="match status" value="1"/>
</dbReference>
<comment type="caution">
    <text evidence="7">The sequence shown here is derived from an EMBL/GenBank/DDBJ whole genome shotgun (WGS) entry which is preliminary data.</text>
</comment>
<dbReference type="NCBIfam" id="TIGR02469">
    <property type="entry name" value="CbiT"/>
    <property type="match status" value="1"/>
</dbReference>
<dbReference type="RefSeq" id="WP_284363551.1">
    <property type="nucleotide sequence ID" value="NZ_BSNI01000002.1"/>
</dbReference>
<evidence type="ECO:0000256" key="4">
    <source>
        <dbReference type="ARBA" id="ARBA00022679"/>
    </source>
</evidence>
<dbReference type="SUPFAM" id="SSF53790">
    <property type="entry name" value="Tetrapyrrole methylase"/>
    <property type="match status" value="1"/>
</dbReference>
<evidence type="ECO:0000256" key="5">
    <source>
        <dbReference type="ARBA" id="ARBA00022691"/>
    </source>
</evidence>
<keyword evidence="4" id="KW-0808">Transferase</keyword>
<dbReference type="InterPro" id="IPR012818">
    <property type="entry name" value="CbiE"/>
</dbReference>
<reference evidence="7" key="2">
    <citation type="submission" date="2023-01" db="EMBL/GenBank/DDBJ databases">
        <title>Draft genome sequence of Maritalea porphyrae strain NBRC 107169.</title>
        <authorList>
            <person name="Sun Q."/>
            <person name="Mori K."/>
        </authorList>
    </citation>
    <scope>NUCLEOTIDE SEQUENCE</scope>
    <source>
        <strain evidence="7">NBRC 107169</strain>
    </source>
</reference>
<dbReference type="Pfam" id="PF00590">
    <property type="entry name" value="TP_methylase"/>
    <property type="match status" value="1"/>
</dbReference>
<dbReference type="InterPro" id="IPR000878">
    <property type="entry name" value="4pyrrol_Mease"/>
</dbReference>
<dbReference type="InterPro" id="IPR006365">
    <property type="entry name" value="Cbl_synth_CobL"/>
</dbReference>
<evidence type="ECO:0000313" key="7">
    <source>
        <dbReference type="EMBL" id="GLQ17407.1"/>
    </source>
</evidence>